<dbReference type="AlphaFoldDB" id="A0A1J4NUS7"/>
<gene>
    <name evidence="1" type="ORF">WN71_026295</name>
</gene>
<dbReference type="Proteomes" id="UP000034196">
    <property type="component" value="Unassembled WGS sequence"/>
</dbReference>
<proteinExistence type="predicted"/>
<dbReference type="InterPro" id="IPR011990">
    <property type="entry name" value="TPR-like_helical_dom_sf"/>
</dbReference>
<keyword evidence="2" id="KW-1185">Reference proteome</keyword>
<evidence type="ECO:0000313" key="2">
    <source>
        <dbReference type="Proteomes" id="UP000034196"/>
    </source>
</evidence>
<organism evidence="1 2">
    <name type="scientific">Streptomyces mangrovisoli</name>
    <dbReference type="NCBI Taxonomy" id="1428628"/>
    <lineage>
        <taxon>Bacteria</taxon>
        <taxon>Bacillati</taxon>
        <taxon>Actinomycetota</taxon>
        <taxon>Actinomycetes</taxon>
        <taxon>Kitasatosporales</taxon>
        <taxon>Streptomycetaceae</taxon>
        <taxon>Streptomyces</taxon>
    </lineage>
</organism>
<protein>
    <recommendedName>
        <fullName evidence="3">Sel1 repeat family protein</fullName>
    </recommendedName>
</protein>
<name>A0A1J4NUS7_9ACTN</name>
<evidence type="ECO:0000313" key="1">
    <source>
        <dbReference type="EMBL" id="OIJ64989.1"/>
    </source>
</evidence>
<dbReference type="Gene3D" id="1.25.40.10">
    <property type="entry name" value="Tetratricopeptide repeat domain"/>
    <property type="match status" value="1"/>
</dbReference>
<evidence type="ECO:0008006" key="3">
    <source>
        <dbReference type="Google" id="ProtNLM"/>
    </source>
</evidence>
<sequence>MVSLAVHREEAGDRRGAEDLYLQAYAHGNTRALVHLVLCREADGDSQGVESLARRAADHGDTRAMSRLAAIRRVFKELWQYGLDPDGTPTPRWWSDS</sequence>
<accession>A0A1J4NUS7</accession>
<dbReference type="SUPFAM" id="SSF81901">
    <property type="entry name" value="HCP-like"/>
    <property type="match status" value="1"/>
</dbReference>
<comment type="caution">
    <text evidence="1">The sequence shown here is derived from an EMBL/GenBank/DDBJ whole genome shotgun (WGS) entry which is preliminary data.</text>
</comment>
<reference evidence="1" key="1">
    <citation type="submission" date="2016-10" db="EMBL/GenBank/DDBJ databases">
        <title>Genome sequence of Streptomyces mangrovisoli MUSC 149.</title>
        <authorList>
            <person name="Lee L.-H."/>
            <person name="Ser H.-L."/>
        </authorList>
    </citation>
    <scope>NUCLEOTIDE SEQUENCE [LARGE SCALE GENOMIC DNA]</scope>
    <source>
        <strain evidence="1">MUSC 149</strain>
    </source>
</reference>
<dbReference type="EMBL" id="LAVA02000067">
    <property type="protein sequence ID" value="OIJ64989.1"/>
    <property type="molecule type" value="Genomic_DNA"/>
</dbReference>